<protein>
    <recommendedName>
        <fullName evidence="3">Immunity protein 50</fullName>
    </recommendedName>
</protein>
<proteinExistence type="predicted"/>
<evidence type="ECO:0000313" key="1">
    <source>
        <dbReference type="EMBL" id="OUM50338.1"/>
    </source>
</evidence>
<reference evidence="1 2" key="1">
    <citation type="submission" date="2017-02" db="EMBL/GenBank/DDBJ databases">
        <title>Bacillus pseudomycoides isolate FSL K6-0042.</title>
        <authorList>
            <person name="Kovac J."/>
        </authorList>
    </citation>
    <scope>NUCLEOTIDE SEQUENCE [LARGE SCALE GENOMIC DNA]</scope>
    <source>
        <strain evidence="1 2">FSL K6-0042</strain>
    </source>
</reference>
<organism evidence="1 2">
    <name type="scientific">Bacillus pseudomycoides</name>
    <dbReference type="NCBI Taxonomy" id="64104"/>
    <lineage>
        <taxon>Bacteria</taxon>
        <taxon>Bacillati</taxon>
        <taxon>Bacillota</taxon>
        <taxon>Bacilli</taxon>
        <taxon>Bacillales</taxon>
        <taxon>Bacillaceae</taxon>
        <taxon>Bacillus</taxon>
        <taxon>Bacillus cereus group</taxon>
    </lineage>
</organism>
<sequence length="130" mass="15152">MINQLKILNPQALISIFGMISEFEQSELLDVQLRRDGPTLVIQLMTKEPVENKPKRWNKWDVIYIEISFFCIQDLIIKDIGTDNIIHQFEINAIEEEGQLKIKCRNQMQVECLFGWAKIEKITPGLIGLH</sequence>
<dbReference type="InterPro" id="IPR028957">
    <property type="entry name" value="Imm50"/>
</dbReference>
<dbReference type="Pfam" id="PF15594">
    <property type="entry name" value="Imm50"/>
    <property type="match status" value="1"/>
</dbReference>
<accession>A0A1Y3MIS6</accession>
<dbReference type="RefSeq" id="WP_088093728.1">
    <property type="nucleotide sequence ID" value="NZ_JBEUTC010000519.1"/>
</dbReference>
<gene>
    <name evidence="1" type="ORF">BW425_04210</name>
</gene>
<dbReference type="EMBL" id="MWPX01000002">
    <property type="protein sequence ID" value="OUM50338.1"/>
    <property type="molecule type" value="Genomic_DNA"/>
</dbReference>
<comment type="caution">
    <text evidence="1">The sequence shown here is derived from an EMBL/GenBank/DDBJ whole genome shotgun (WGS) entry which is preliminary data.</text>
</comment>
<evidence type="ECO:0008006" key="3">
    <source>
        <dbReference type="Google" id="ProtNLM"/>
    </source>
</evidence>
<name>A0A1Y3MIS6_9BACI</name>
<evidence type="ECO:0000313" key="2">
    <source>
        <dbReference type="Proteomes" id="UP000195321"/>
    </source>
</evidence>
<dbReference type="AlphaFoldDB" id="A0A1Y3MIS6"/>
<dbReference type="Proteomes" id="UP000195321">
    <property type="component" value="Unassembled WGS sequence"/>
</dbReference>